<name>A0AAU2H9P8_9ACTN</name>
<accession>A0AAU2H9P8</accession>
<dbReference type="AlphaFoldDB" id="A0AAU2H9P8"/>
<sequence length="182" mass="20576">MAPLERRRFILEIVLAALALATLVFVSFQTVATMSQAKEAANQVSAARLDGLYQQSLNQDEVLLSAENAKLNLYINGDVPFEDVKDPAERQRMKSSFKWNLTYWDYAYATLPGLVRCFPDDGHLILRGSREDTEECDDWAAWSQSIYNAFRDERLCQTLNSKEGELGRNFVAAIRKSGACLK</sequence>
<protein>
    <submittedName>
        <fullName evidence="2">Uncharacterized protein</fullName>
    </submittedName>
</protein>
<dbReference type="EMBL" id="CP108253">
    <property type="protein sequence ID" value="WTU45130.1"/>
    <property type="molecule type" value="Genomic_DNA"/>
</dbReference>
<evidence type="ECO:0000313" key="1">
    <source>
        <dbReference type="EMBL" id="WTU38228.1"/>
    </source>
</evidence>
<proteinExistence type="predicted"/>
<gene>
    <name evidence="1" type="ORF">OHV25_00830</name>
    <name evidence="2" type="ORF">OHV25_39010</name>
</gene>
<evidence type="ECO:0000313" key="2">
    <source>
        <dbReference type="EMBL" id="WTU45130.1"/>
    </source>
</evidence>
<reference evidence="2" key="1">
    <citation type="submission" date="2022-10" db="EMBL/GenBank/DDBJ databases">
        <title>The complete genomes of actinobacterial strains from the NBC collection.</title>
        <authorList>
            <person name="Joergensen T.S."/>
            <person name="Alvarez Arevalo M."/>
            <person name="Sterndorff E.B."/>
            <person name="Faurdal D."/>
            <person name="Vuksanovic O."/>
            <person name="Mourched A.-S."/>
            <person name="Charusanti P."/>
            <person name="Shaw S."/>
            <person name="Blin K."/>
            <person name="Weber T."/>
        </authorList>
    </citation>
    <scope>NUCLEOTIDE SEQUENCE</scope>
    <source>
        <strain evidence="2">NBC_00060</strain>
    </source>
</reference>
<dbReference type="EMBL" id="CP108253">
    <property type="protein sequence ID" value="WTU38228.1"/>
    <property type="molecule type" value="Genomic_DNA"/>
</dbReference>
<organism evidence="2">
    <name type="scientific">Streptomyces sp. NBC_00060</name>
    <dbReference type="NCBI Taxonomy" id="2975636"/>
    <lineage>
        <taxon>Bacteria</taxon>
        <taxon>Bacillati</taxon>
        <taxon>Actinomycetota</taxon>
        <taxon>Actinomycetes</taxon>
        <taxon>Kitasatosporales</taxon>
        <taxon>Streptomycetaceae</taxon>
        <taxon>Streptomyces</taxon>
    </lineage>
</organism>